<feature type="domain" description="NadR/Ttd14 AAA" evidence="1">
    <location>
        <begin position="4"/>
        <end position="173"/>
    </location>
</feature>
<dbReference type="RefSeq" id="WP_003448743.1">
    <property type="nucleotide sequence ID" value="NC_008261.1"/>
</dbReference>
<gene>
    <name evidence="2" type="ordered locus">CPF_0593</name>
</gene>
<dbReference type="Gene3D" id="3.40.50.300">
    <property type="entry name" value="P-loop containing nucleotide triphosphate hydrolases"/>
    <property type="match status" value="1"/>
</dbReference>
<dbReference type="Proteomes" id="UP000001823">
    <property type="component" value="Chromosome"/>
</dbReference>
<dbReference type="KEGG" id="cpf:CPF_0593"/>
<dbReference type="PaxDb" id="195103-CPF_0593"/>
<dbReference type="eggNOG" id="COG3172">
    <property type="taxonomic scope" value="Bacteria"/>
</dbReference>
<dbReference type="EMBL" id="CP000246">
    <property type="protein sequence ID" value="ABG82862.1"/>
    <property type="molecule type" value="Genomic_DNA"/>
</dbReference>
<name>A0A0H2YQK9_CLOP1</name>
<evidence type="ECO:0000259" key="1">
    <source>
        <dbReference type="Pfam" id="PF13521"/>
    </source>
</evidence>
<evidence type="ECO:0000313" key="2">
    <source>
        <dbReference type="EMBL" id="ABG82862.1"/>
    </source>
</evidence>
<dbReference type="STRING" id="195103.CPF_0593"/>
<protein>
    <submittedName>
        <fullName evidence="2">Conserved domain protein</fullName>
    </submittedName>
</protein>
<dbReference type="Pfam" id="PF13521">
    <property type="entry name" value="AAA_28"/>
    <property type="match status" value="1"/>
</dbReference>
<dbReference type="HOGENOM" id="CLU_1358483_0_0_9"/>
<dbReference type="InterPro" id="IPR038727">
    <property type="entry name" value="NadR/Ttd14_AAA_dom"/>
</dbReference>
<dbReference type="GeneID" id="93003063"/>
<dbReference type="InterPro" id="IPR027417">
    <property type="entry name" value="P-loop_NTPase"/>
</dbReference>
<reference evidence="2 3" key="1">
    <citation type="journal article" date="2006" name="Genome Res.">
        <title>Skewed genomic variability in strains of the toxigenic bacterial pathogen, Clostridium perfringens.</title>
        <authorList>
            <person name="Myers G.S."/>
            <person name="Rasko D.A."/>
            <person name="Cheung J.K."/>
            <person name="Ravel J."/>
            <person name="Seshadri R."/>
            <person name="Deboy R.T."/>
            <person name="Ren Q."/>
            <person name="Varga J."/>
            <person name="Awad M.M."/>
            <person name="Brinkac L.M."/>
            <person name="Daugherty S.C."/>
            <person name="Haft D.H."/>
            <person name="Dodson R.J."/>
            <person name="Madupu R."/>
            <person name="Nelson W.C."/>
            <person name="Rosovitz M.J."/>
            <person name="Sullivan S.A."/>
            <person name="Khouri H."/>
            <person name="Dimitrov G.I."/>
            <person name="Watkins K.L."/>
            <person name="Mulligan S."/>
            <person name="Benton J."/>
            <person name="Radune D."/>
            <person name="Fisher D.J."/>
            <person name="Atkins H.S."/>
            <person name="Hiscox T."/>
            <person name="Jost B.H."/>
            <person name="Billington S.J."/>
            <person name="Songer J.G."/>
            <person name="McClane B.A."/>
            <person name="Titball R.W."/>
            <person name="Rood J.I."/>
            <person name="Melville S.B."/>
            <person name="Paulsen I.T."/>
        </authorList>
    </citation>
    <scope>NUCLEOTIDE SEQUENCE [LARGE SCALE GENOMIC DNA]</scope>
    <source>
        <strain evidence="3">ATCC 13124 / DSM 756 / JCM 1290 / NCIMB 6125 / NCTC 8237 / S 107 / Type A</strain>
    </source>
</reference>
<evidence type="ECO:0000313" key="3">
    <source>
        <dbReference type="Proteomes" id="UP000001823"/>
    </source>
</evidence>
<organism evidence="2 3">
    <name type="scientific">Clostridium perfringens (strain ATCC 13124 / DSM 756 / JCM 1290 / NCIMB 6125 / NCTC 8237 / Type A)</name>
    <dbReference type="NCBI Taxonomy" id="195103"/>
    <lineage>
        <taxon>Bacteria</taxon>
        <taxon>Bacillati</taxon>
        <taxon>Bacillota</taxon>
        <taxon>Clostridia</taxon>
        <taxon>Eubacteriales</taxon>
        <taxon>Clostridiaceae</taxon>
        <taxon>Clostridium</taxon>
    </lineage>
</organism>
<dbReference type="SUPFAM" id="SSF52540">
    <property type="entry name" value="P-loop containing nucleoside triphosphate hydrolases"/>
    <property type="match status" value="1"/>
</dbReference>
<dbReference type="AlphaFoldDB" id="A0A0H2YQK9"/>
<keyword evidence="3" id="KW-1185">Reference proteome</keyword>
<accession>A0A0H2YQK9</accession>
<sequence length="201" mass="23148">MPVRIAILGGPRCGKTTLIQQLYVEFKIRGLDVGAATEYSTEYLKEKGMIETISEQYGIYLGQLRLEESLNQFDYALTDYATFVPYIYGRFMLGDKKRSEKEIEILKDLYHLALKDLQKYDHIFFVPREFGYTQDGVRWQDESTASAVDNALKQFLDSENVKYTTIEGSTKDRAKQILSIVGLDNKDALPTMRELKKKNSK</sequence>
<proteinExistence type="predicted"/>